<name>A0A261ENY3_9BIFI</name>
<sequence>MASYTREQRLRACELYERLDRSATAVVRELGYPASRHSVRAWYRRYALERYGGVPGRVAPARVPAPAGGYPEGLRRAAVEHFLTHGRCVQRTCRCLGYPSPGTLRKWVDRADPSRRVPAAGGVPVAPAAGSVRGLEGRDPGGLEEPTMDDVTGRAVRAGAADAARTGGAGGPAAKAAGKPAGKAAGKPAAKAAGKTAAKAAGKPAGKAAGKASGKPAARAGEAVSAADVEELLRVIASLREQADSLRREADELRGETESLRDEAESLRGKARERCRELRDLEIDLEIRRGTIELLGKEPGADPDNLSNRERSLLADRVAERTGEPVGSLLARVGVARSTYYYHRRVRELPDRDGPLLDEIRDVFEASGRRYGYRRVWAALRLRGTVVSARRVMRLMTGNGLVPPFKSSRRYSSYKGELSDAPANIVNRDFHADAPNRLWVTDITEFSIPAGKVYLSPVIDCYDGMPVAWTIGTSPNSSLSNGMLRKACAALKPGERPVIHSDRGCHYRWDGWISICEENGLVRSMSAKGCSPDNAAAEGFFGRLKQEFFHKRSFAGVSLREFIRRLDEYMTWYRDERIKTEFGTSITARRRELGLMA</sequence>
<dbReference type="GO" id="GO:0003676">
    <property type="term" value="F:nucleic acid binding"/>
    <property type="evidence" value="ECO:0007669"/>
    <property type="project" value="InterPro"/>
</dbReference>
<dbReference type="PROSITE" id="PS50994">
    <property type="entry name" value="INTEGRASE"/>
    <property type="match status" value="1"/>
</dbReference>
<evidence type="ECO:0000313" key="4">
    <source>
        <dbReference type="EMBL" id="OZG48573.1"/>
    </source>
</evidence>
<dbReference type="Pfam" id="PF00665">
    <property type="entry name" value="rve"/>
    <property type="match status" value="1"/>
</dbReference>
<evidence type="ECO:0000256" key="1">
    <source>
        <dbReference type="ARBA" id="ARBA00002286"/>
    </source>
</evidence>
<dbReference type="Pfam" id="PF13333">
    <property type="entry name" value="rve_2"/>
    <property type="match status" value="1"/>
</dbReference>
<dbReference type="EMBL" id="MWWR01000033">
    <property type="protein sequence ID" value="OZG48573.1"/>
    <property type="molecule type" value="Genomic_DNA"/>
</dbReference>
<protein>
    <submittedName>
        <fullName evidence="4">Integrase</fullName>
    </submittedName>
</protein>
<dbReference type="Pfam" id="PF13276">
    <property type="entry name" value="HTH_21"/>
    <property type="match status" value="1"/>
</dbReference>
<dbReference type="OrthoDB" id="1676087at2"/>
<dbReference type="InterPro" id="IPR012337">
    <property type="entry name" value="RNaseH-like_sf"/>
</dbReference>
<dbReference type="GO" id="GO:0015074">
    <property type="term" value="P:DNA integration"/>
    <property type="evidence" value="ECO:0007669"/>
    <property type="project" value="InterPro"/>
</dbReference>
<dbReference type="NCBIfam" id="NF033516">
    <property type="entry name" value="transpos_IS3"/>
    <property type="match status" value="1"/>
</dbReference>
<comment type="function">
    <text evidence="1">Involved in the transposition of the insertion sequence.</text>
</comment>
<dbReference type="Proteomes" id="UP000216725">
    <property type="component" value="Unassembled WGS sequence"/>
</dbReference>
<dbReference type="InterPro" id="IPR036397">
    <property type="entry name" value="RNaseH_sf"/>
</dbReference>
<dbReference type="InterPro" id="IPR050900">
    <property type="entry name" value="Transposase_IS3/IS150/IS904"/>
</dbReference>
<dbReference type="InterPro" id="IPR025948">
    <property type="entry name" value="HTH-like_dom"/>
</dbReference>
<gene>
    <name evidence="4" type="ORF">PSRA_1777</name>
</gene>
<dbReference type="PANTHER" id="PTHR46889">
    <property type="entry name" value="TRANSPOSASE INSF FOR INSERTION SEQUENCE IS3B-RELATED"/>
    <property type="match status" value="1"/>
</dbReference>
<dbReference type="PANTHER" id="PTHR46889:SF4">
    <property type="entry name" value="TRANSPOSASE INSO FOR INSERTION SEQUENCE ELEMENT IS911B-RELATED"/>
    <property type="match status" value="1"/>
</dbReference>
<feature type="compositionally biased region" description="Low complexity" evidence="2">
    <location>
        <begin position="153"/>
        <end position="215"/>
    </location>
</feature>
<dbReference type="InterPro" id="IPR048020">
    <property type="entry name" value="Transpos_IS3"/>
</dbReference>
<feature type="compositionally biased region" description="Low complexity" evidence="2">
    <location>
        <begin position="117"/>
        <end position="130"/>
    </location>
</feature>
<feature type="region of interest" description="Disordered" evidence="2">
    <location>
        <begin position="247"/>
        <end position="269"/>
    </location>
</feature>
<dbReference type="Gene3D" id="3.30.420.10">
    <property type="entry name" value="Ribonuclease H-like superfamily/Ribonuclease H"/>
    <property type="match status" value="1"/>
</dbReference>
<dbReference type="SUPFAM" id="SSF53098">
    <property type="entry name" value="Ribonuclease H-like"/>
    <property type="match status" value="1"/>
</dbReference>
<comment type="caution">
    <text evidence="4">The sequence shown here is derived from an EMBL/GenBank/DDBJ whole genome shotgun (WGS) entry which is preliminary data.</text>
</comment>
<feature type="region of interest" description="Disordered" evidence="2">
    <location>
        <begin position="115"/>
        <end position="215"/>
    </location>
</feature>
<dbReference type="AlphaFoldDB" id="A0A261ENY3"/>
<evidence type="ECO:0000259" key="3">
    <source>
        <dbReference type="PROSITE" id="PS50994"/>
    </source>
</evidence>
<organism evidence="4 5">
    <name type="scientific">Pseudoscardovia radai</name>
    <dbReference type="NCBI Taxonomy" id="987066"/>
    <lineage>
        <taxon>Bacteria</taxon>
        <taxon>Bacillati</taxon>
        <taxon>Actinomycetota</taxon>
        <taxon>Actinomycetes</taxon>
        <taxon>Bifidobacteriales</taxon>
        <taxon>Bifidobacteriaceae</taxon>
        <taxon>Pseudoscardovia</taxon>
    </lineage>
</organism>
<keyword evidence="5" id="KW-1185">Reference proteome</keyword>
<reference evidence="4 5" key="1">
    <citation type="journal article" date="2017" name="BMC Genomics">
        <title>Comparative genomic and phylogenomic analyses of the Bifidobacteriaceae family.</title>
        <authorList>
            <person name="Lugli G.A."/>
            <person name="Milani C."/>
            <person name="Turroni F."/>
            <person name="Duranti S."/>
            <person name="Mancabelli L."/>
            <person name="Mangifesta M."/>
            <person name="Ferrario C."/>
            <person name="Modesto M."/>
            <person name="Mattarelli P."/>
            <person name="Jiri K."/>
            <person name="van Sinderen D."/>
            <person name="Ventura M."/>
        </authorList>
    </citation>
    <scope>NUCLEOTIDE SEQUENCE [LARGE SCALE GENOMIC DNA]</scope>
    <source>
        <strain evidence="4 5">DSM 24742</strain>
    </source>
</reference>
<proteinExistence type="predicted"/>
<evidence type="ECO:0000256" key="2">
    <source>
        <dbReference type="SAM" id="MobiDB-lite"/>
    </source>
</evidence>
<dbReference type="RefSeq" id="WP_094661554.1">
    <property type="nucleotide sequence ID" value="NZ_MWWR01000033.1"/>
</dbReference>
<dbReference type="InterPro" id="IPR001584">
    <property type="entry name" value="Integrase_cat-core"/>
</dbReference>
<feature type="domain" description="Integrase catalytic" evidence="3">
    <location>
        <begin position="431"/>
        <end position="594"/>
    </location>
</feature>
<evidence type="ECO:0000313" key="5">
    <source>
        <dbReference type="Proteomes" id="UP000216725"/>
    </source>
</evidence>
<accession>A0A261ENY3</accession>